<dbReference type="GO" id="GO:0016226">
    <property type="term" value="P:iron-sulfur cluster assembly"/>
    <property type="evidence" value="ECO:0007669"/>
    <property type="project" value="InterPro"/>
</dbReference>
<organism evidence="3 4">
    <name type="scientific">Sphingobium fuliginis ATCC 27551</name>
    <dbReference type="NCBI Taxonomy" id="1208342"/>
    <lineage>
        <taxon>Bacteria</taxon>
        <taxon>Pseudomonadati</taxon>
        <taxon>Pseudomonadota</taxon>
        <taxon>Alphaproteobacteria</taxon>
        <taxon>Sphingomonadales</taxon>
        <taxon>Sphingomonadaceae</taxon>
        <taxon>Sphingobium</taxon>
    </lineage>
</organism>
<gene>
    <name evidence="3" type="ORF">FIL70_04010</name>
</gene>
<dbReference type="Pfam" id="PF01458">
    <property type="entry name" value="SUFBD_core"/>
    <property type="match status" value="1"/>
</dbReference>
<evidence type="ECO:0000313" key="4">
    <source>
        <dbReference type="Proteomes" id="UP000311469"/>
    </source>
</evidence>
<protein>
    <recommendedName>
        <fullName evidence="2">SUF system FeS cluster assembly SufBD core domain-containing protein</fullName>
    </recommendedName>
</protein>
<feature type="domain" description="SUF system FeS cluster assembly SufBD core" evidence="2">
    <location>
        <begin position="117"/>
        <end position="342"/>
    </location>
</feature>
<dbReference type="PANTHER" id="PTHR30508:SF1">
    <property type="entry name" value="UPF0051 PROTEIN ABCI8, CHLOROPLASTIC-RELATED"/>
    <property type="match status" value="1"/>
</dbReference>
<sequence length="370" mass="40041">MATLPDADITPEEQQQLAPVGYSIEGEHSGTCVLVNQEVRHIAVNDPDVEILPLKEALDRYDWVQDLMFNLIDPAENEHVAQAAESRHAPVGHFIRVRKGAKVSLPIQVFTLLETPQGRQFHHNITVIEEGAQVDMISGSAVPPAVHAGHHVSISESYLREGATCRSVSIERWGPAMEVHSYARTHIGKNARVIESNIQVSPLKRHYSQSRTIVEEGGVSNDQSVIFAPNGTERIMESEIRLAGTGARSDSITRMVTGGGSISNRTTLVGEGKDTRGFLGCNGLKLTDEGEILSVPALLARSAEAQLSHEASIGMIGQDKLSYLMASGMSEDAARDLIIQGFFNLDAQQLPEAIRVEVSRTIAAANSGAM</sequence>
<comment type="similarity">
    <text evidence="1">Belongs to the iron-sulfur cluster assembly SufBD family.</text>
</comment>
<dbReference type="KEGG" id="sufl:FIL70_04010"/>
<evidence type="ECO:0000313" key="3">
    <source>
        <dbReference type="EMBL" id="QDC36535.1"/>
    </source>
</evidence>
<dbReference type="SUPFAM" id="SSF101960">
    <property type="entry name" value="Stabilizer of iron transporter SufD"/>
    <property type="match status" value="1"/>
</dbReference>
<name>A0A5B8CCI7_SPHSA</name>
<dbReference type="EMBL" id="CP041016">
    <property type="protein sequence ID" value="QDC36535.1"/>
    <property type="molecule type" value="Genomic_DNA"/>
</dbReference>
<accession>A0A5B8CCI7</accession>
<dbReference type="RefSeq" id="WP_021228572.1">
    <property type="nucleotide sequence ID" value="NZ_CP041016.1"/>
</dbReference>
<evidence type="ECO:0000256" key="1">
    <source>
        <dbReference type="ARBA" id="ARBA00043967"/>
    </source>
</evidence>
<reference evidence="3 4" key="1">
    <citation type="submission" date="2019-06" db="EMBL/GenBank/DDBJ databases">
        <title>Genome organization and adaptive potential of archetypical organophosphate degarding Sphingobium fuliginis ATCC 27551.</title>
        <authorList>
            <person name="Sarwar A."/>
            <person name="Parthasarathy S."/>
            <person name="Singh C."/>
            <person name="Siddavattam D."/>
        </authorList>
    </citation>
    <scope>NUCLEOTIDE SEQUENCE [LARGE SCALE GENOMIC DNA]</scope>
    <source>
        <strain evidence="3 4">ATCC 27551</strain>
    </source>
</reference>
<dbReference type="InterPro" id="IPR055346">
    <property type="entry name" value="Fe-S_cluster_assembly_SufBD"/>
</dbReference>
<dbReference type="Proteomes" id="UP000311469">
    <property type="component" value="Chromosome cSF1"/>
</dbReference>
<dbReference type="AlphaFoldDB" id="A0A5B8CCI7"/>
<evidence type="ECO:0000259" key="2">
    <source>
        <dbReference type="Pfam" id="PF01458"/>
    </source>
</evidence>
<dbReference type="InterPro" id="IPR037284">
    <property type="entry name" value="SUF_FeS_clus_asmbl_SufBD_sf"/>
</dbReference>
<proteinExistence type="inferred from homology"/>
<dbReference type="PANTHER" id="PTHR30508">
    <property type="entry name" value="FES CLUSTER ASSEMBLY PROTEIN SUF"/>
    <property type="match status" value="1"/>
</dbReference>
<dbReference type="InterPro" id="IPR000825">
    <property type="entry name" value="SUF_FeS_clus_asmbl_SufBD_core"/>
</dbReference>